<evidence type="ECO:0000256" key="3">
    <source>
        <dbReference type="ARBA" id="ARBA00023002"/>
    </source>
</evidence>
<keyword evidence="5" id="KW-1185">Reference proteome</keyword>
<dbReference type="GO" id="GO:0097237">
    <property type="term" value="P:cellular response to toxic substance"/>
    <property type="evidence" value="ECO:0007669"/>
    <property type="project" value="UniProtKB-ARBA"/>
</dbReference>
<reference evidence="4 5" key="1">
    <citation type="submission" date="2024-01" db="EMBL/GenBank/DDBJ databases">
        <authorList>
            <person name="Waweru B."/>
        </authorList>
    </citation>
    <scope>NUCLEOTIDE SEQUENCE [LARGE SCALE GENOMIC DNA]</scope>
</reference>
<dbReference type="AlphaFoldDB" id="A0AAV1S5D1"/>
<keyword evidence="3" id="KW-0560">Oxidoreductase</keyword>
<evidence type="ECO:0000313" key="5">
    <source>
        <dbReference type="Proteomes" id="UP001314170"/>
    </source>
</evidence>
<dbReference type="PANTHER" id="PTHR48105">
    <property type="entry name" value="THIOREDOXIN REDUCTASE 1-RELATED-RELATED"/>
    <property type="match status" value="1"/>
</dbReference>
<name>A0AAV1S5D1_9ROSI</name>
<dbReference type="EMBL" id="CAWUPB010001166">
    <property type="protein sequence ID" value="CAK7345114.1"/>
    <property type="molecule type" value="Genomic_DNA"/>
</dbReference>
<organism evidence="4 5">
    <name type="scientific">Dovyalis caffra</name>
    <dbReference type="NCBI Taxonomy" id="77055"/>
    <lineage>
        <taxon>Eukaryota</taxon>
        <taxon>Viridiplantae</taxon>
        <taxon>Streptophyta</taxon>
        <taxon>Embryophyta</taxon>
        <taxon>Tracheophyta</taxon>
        <taxon>Spermatophyta</taxon>
        <taxon>Magnoliopsida</taxon>
        <taxon>eudicotyledons</taxon>
        <taxon>Gunneridae</taxon>
        <taxon>Pentapetalae</taxon>
        <taxon>rosids</taxon>
        <taxon>fabids</taxon>
        <taxon>Malpighiales</taxon>
        <taxon>Salicaceae</taxon>
        <taxon>Flacourtieae</taxon>
        <taxon>Dovyalis</taxon>
    </lineage>
</organism>
<evidence type="ECO:0000256" key="1">
    <source>
        <dbReference type="ARBA" id="ARBA00009333"/>
    </source>
</evidence>
<comment type="similarity">
    <text evidence="1">Belongs to the class-II pyridine nucleotide-disulfide oxidoreductase family.</text>
</comment>
<dbReference type="SUPFAM" id="SSF51971">
    <property type="entry name" value="Nucleotide-binding domain"/>
    <property type="match status" value="1"/>
</dbReference>
<proteinExistence type="inferred from homology"/>
<evidence type="ECO:0000313" key="4">
    <source>
        <dbReference type="EMBL" id="CAK7345114.1"/>
    </source>
</evidence>
<gene>
    <name evidence="4" type="ORF">DCAF_LOCUS18101</name>
</gene>
<dbReference type="InterPro" id="IPR050097">
    <property type="entry name" value="Ferredoxin-NADP_redctase_2"/>
</dbReference>
<keyword evidence="2" id="KW-0285">Flavoprotein</keyword>
<sequence length="140" mass="15435">MANDITPGGQLMTTIDVENFPGFLEGIWVIFTDSKRVVADSFIMATKVVGRKLNFEGSKKFWNRGISAYIVCDGDAPIFREKAFTVIGGGDSAMEEANFLTKSVEEAYGERVLGGLKVKNVVTREVSDLKANGVVFHYWT</sequence>
<dbReference type="Gene3D" id="3.50.50.60">
    <property type="entry name" value="FAD/NAD(P)-binding domain"/>
    <property type="match status" value="3"/>
</dbReference>
<dbReference type="Proteomes" id="UP001314170">
    <property type="component" value="Unassembled WGS sequence"/>
</dbReference>
<protein>
    <submittedName>
        <fullName evidence="4">Uncharacterized protein</fullName>
    </submittedName>
</protein>
<evidence type="ECO:0000256" key="2">
    <source>
        <dbReference type="ARBA" id="ARBA00022630"/>
    </source>
</evidence>
<comment type="caution">
    <text evidence="4">The sequence shown here is derived from an EMBL/GenBank/DDBJ whole genome shotgun (WGS) entry which is preliminary data.</text>
</comment>
<dbReference type="InterPro" id="IPR036188">
    <property type="entry name" value="FAD/NAD-bd_sf"/>
</dbReference>
<accession>A0AAV1S5D1</accession>
<dbReference type="GO" id="GO:0016491">
    <property type="term" value="F:oxidoreductase activity"/>
    <property type="evidence" value="ECO:0007669"/>
    <property type="project" value="UniProtKB-KW"/>
</dbReference>